<dbReference type="NCBIfam" id="TIGR01671">
    <property type="entry name" value="phage_TIGR01671"/>
    <property type="match status" value="1"/>
</dbReference>
<dbReference type="Pfam" id="PF09643">
    <property type="entry name" value="YopX"/>
    <property type="match status" value="1"/>
</dbReference>
<evidence type="ECO:0000313" key="3">
    <source>
        <dbReference type="Proteomes" id="UP000472755"/>
    </source>
</evidence>
<dbReference type="InterPro" id="IPR019096">
    <property type="entry name" value="YopX_protein"/>
</dbReference>
<dbReference type="InterPro" id="IPR010024">
    <property type="entry name" value="CHP16711"/>
</dbReference>
<dbReference type="InterPro" id="IPR023385">
    <property type="entry name" value="YopX-like_C"/>
</dbReference>
<proteinExistence type="predicted"/>
<accession>A0A6L6LPX4</accession>
<dbReference type="Proteomes" id="UP000472755">
    <property type="component" value="Unassembled WGS sequence"/>
</dbReference>
<name>A0A6L6LPX4_9FIRM</name>
<organism evidence="2 3">
    <name type="scientific">Ruthenibacterium lactatiformans</name>
    <dbReference type="NCBI Taxonomy" id="1550024"/>
    <lineage>
        <taxon>Bacteria</taxon>
        <taxon>Bacillati</taxon>
        <taxon>Bacillota</taxon>
        <taxon>Clostridia</taxon>
        <taxon>Eubacteriales</taxon>
        <taxon>Oscillospiraceae</taxon>
        <taxon>Ruthenibacterium</taxon>
    </lineage>
</organism>
<dbReference type="AlphaFoldDB" id="A0A6L6LPX4"/>
<sequence length="148" mass="17411">MREILFRGKRVDTGEWVYGSFVPDLLEVFNGFEELDGFIKPFEKTPDKRRMVEVERSTVGQYTGLTDRNGVKIFEGDILHFINTYRNVNHEWHCTVEFVDGAFVCRYIESEGHLGEYNYFTSWNVPLVQWDVIGNIHDNPELLQEISR</sequence>
<evidence type="ECO:0000259" key="1">
    <source>
        <dbReference type="Pfam" id="PF09643"/>
    </source>
</evidence>
<dbReference type="EMBL" id="WMZU01000007">
    <property type="protein sequence ID" value="MTS26805.1"/>
    <property type="molecule type" value="Genomic_DNA"/>
</dbReference>
<feature type="domain" description="YopX protein" evidence="1">
    <location>
        <begin position="47"/>
        <end position="144"/>
    </location>
</feature>
<dbReference type="SUPFAM" id="SSF159006">
    <property type="entry name" value="YopX-like"/>
    <property type="match status" value="1"/>
</dbReference>
<dbReference type="Gene3D" id="2.30.30.290">
    <property type="entry name" value="YopX-like domains"/>
    <property type="match status" value="1"/>
</dbReference>
<evidence type="ECO:0000313" key="2">
    <source>
        <dbReference type="EMBL" id="MTS26805.1"/>
    </source>
</evidence>
<protein>
    <recommendedName>
        <fullName evidence="1">YopX protein domain-containing protein</fullName>
    </recommendedName>
</protein>
<gene>
    <name evidence="2" type="ORF">GMD59_05830</name>
</gene>
<reference evidence="2 3" key="1">
    <citation type="journal article" date="2019" name="Nat. Med.">
        <title>A library of human gut bacterial isolates paired with longitudinal multiomics data enables mechanistic microbiome research.</title>
        <authorList>
            <person name="Poyet M."/>
            <person name="Groussin M."/>
            <person name="Gibbons S.M."/>
            <person name="Avila-Pacheco J."/>
            <person name="Jiang X."/>
            <person name="Kearney S.M."/>
            <person name="Perrotta A.R."/>
            <person name="Berdy B."/>
            <person name="Zhao S."/>
            <person name="Lieberman T.D."/>
            <person name="Swanson P.K."/>
            <person name="Smith M."/>
            <person name="Roesemann S."/>
            <person name="Alexander J.E."/>
            <person name="Rich S.A."/>
            <person name="Livny J."/>
            <person name="Vlamakis H."/>
            <person name="Clish C."/>
            <person name="Bullock K."/>
            <person name="Deik A."/>
            <person name="Scott J."/>
            <person name="Pierce K.A."/>
            <person name="Xavier R.J."/>
            <person name="Alm E.J."/>
        </authorList>
    </citation>
    <scope>NUCLEOTIDE SEQUENCE [LARGE SCALE GENOMIC DNA]</scope>
    <source>
        <strain evidence="2 3">BIOML-A4</strain>
    </source>
</reference>
<comment type="caution">
    <text evidence="2">The sequence shown here is derived from an EMBL/GenBank/DDBJ whole genome shotgun (WGS) entry which is preliminary data.</text>
</comment>
<dbReference type="RefSeq" id="WP_055080669.1">
    <property type="nucleotide sequence ID" value="NZ_CBCSVS010000043.1"/>
</dbReference>